<dbReference type="Proteomes" id="UP000253741">
    <property type="component" value="Unassembled WGS sequence"/>
</dbReference>
<dbReference type="PANTHER" id="PTHR43004:SF19">
    <property type="entry name" value="BINDING MONOOXYGENASE, PUTATIVE (JCVI)-RELATED"/>
    <property type="match status" value="1"/>
</dbReference>
<evidence type="ECO:0000259" key="4">
    <source>
        <dbReference type="Pfam" id="PF01494"/>
    </source>
</evidence>
<dbReference type="GO" id="GO:0016709">
    <property type="term" value="F:oxidoreductase activity, acting on paired donors, with incorporation or reduction of molecular oxygen, NAD(P)H as one donor, and incorporation of one atom of oxygen"/>
    <property type="evidence" value="ECO:0007669"/>
    <property type="project" value="UniProtKB-ARBA"/>
</dbReference>
<dbReference type="PANTHER" id="PTHR43004">
    <property type="entry name" value="TRK SYSTEM POTASSIUM UPTAKE PROTEIN"/>
    <property type="match status" value="1"/>
</dbReference>
<dbReference type="GO" id="GO:0071949">
    <property type="term" value="F:FAD binding"/>
    <property type="evidence" value="ECO:0007669"/>
    <property type="project" value="InterPro"/>
</dbReference>
<evidence type="ECO:0000256" key="3">
    <source>
        <dbReference type="ARBA" id="ARBA00022827"/>
    </source>
</evidence>
<gene>
    <name evidence="5" type="ORF">DVH02_20500</name>
</gene>
<evidence type="ECO:0000313" key="6">
    <source>
        <dbReference type="Proteomes" id="UP000253741"/>
    </source>
</evidence>
<keyword evidence="2" id="KW-0285">Flavoprotein</keyword>
<organism evidence="5 6">
    <name type="scientific">Streptomyces corynorhini</name>
    <dbReference type="NCBI Taxonomy" id="2282652"/>
    <lineage>
        <taxon>Bacteria</taxon>
        <taxon>Bacillati</taxon>
        <taxon>Actinomycetota</taxon>
        <taxon>Actinomycetes</taxon>
        <taxon>Kitasatosporales</taxon>
        <taxon>Streptomycetaceae</taxon>
        <taxon>Streptomyces</taxon>
    </lineage>
</organism>
<dbReference type="Pfam" id="PF01494">
    <property type="entry name" value="FAD_binding_3"/>
    <property type="match status" value="1"/>
</dbReference>
<dbReference type="AlphaFoldDB" id="A0A370B3G2"/>
<evidence type="ECO:0000313" key="5">
    <source>
        <dbReference type="EMBL" id="RDG36348.1"/>
    </source>
</evidence>
<keyword evidence="5" id="KW-0560">Oxidoreductase</keyword>
<dbReference type="Gene3D" id="3.40.30.120">
    <property type="match status" value="1"/>
</dbReference>
<name>A0A370B3G2_9ACTN</name>
<dbReference type="OrthoDB" id="8670884at2"/>
<evidence type="ECO:0000256" key="2">
    <source>
        <dbReference type="ARBA" id="ARBA00022630"/>
    </source>
</evidence>
<comment type="caution">
    <text evidence="5">The sequence shown here is derived from an EMBL/GenBank/DDBJ whole genome shotgun (WGS) entry which is preliminary data.</text>
</comment>
<proteinExistence type="predicted"/>
<dbReference type="Gene3D" id="3.30.70.2450">
    <property type="match status" value="1"/>
</dbReference>
<sequence>MRQTGQVVVAGGGPVGLWLAAELRLGGVEVTVLESRREPDPHSKALTIHPRTIEILSCRGAADPFLAEGVRIPSGHFGGLDDRMDFRVLDTPFPFTLALPQARTEELLEAHAVAAGARVLRGHRVTGLVEHRDAVTVSVTGPDGPWTLEAEHVVGCDGTRSTVRAAAGIEFPGTEATTWGWLGDVVLERPPAGPGVSVSNAAGGMMAVRLPGGLHRLVGGTPEDVRPEHGGELTLDELRAKTVRIAGDDFGMRDPVWLSRFGNATRQAARYRRGRVLLAGDAAHMHFPTGGVGLNVGFQDATNLGWKLAATVRGTAADGLLDSYHAERHPVGAALLESTRAQTALMTAYTAEGQALRAFLSRLVATVPAFSKELAERLAALDVAYPPVGPGAAGAHPLTGRRAPDLAFGSADSRGAAPAPGLFALLRAGRPVLLDLTGTPGARSADLAPGVLVHSARPAGTRAEWSGVRAALVRPDGHVAWAGTEPDDGDLWAAALTAIRTTVRTAVRAAGRESAPDPR</sequence>
<feature type="domain" description="FAD-binding" evidence="4">
    <location>
        <begin position="6"/>
        <end position="338"/>
    </location>
</feature>
<accession>A0A370B3G2</accession>
<dbReference type="Pfam" id="PF21274">
    <property type="entry name" value="Rng_hyd_C"/>
    <property type="match status" value="1"/>
</dbReference>
<dbReference type="InterPro" id="IPR002938">
    <property type="entry name" value="FAD-bd"/>
</dbReference>
<reference evidence="5 6" key="1">
    <citation type="submission" date="2018-07" db="EMBL/GenBank/DDBJ databases">
        <title>Streptomyces species from bats.</title>
        <authorList>
            <person name="Dunlap C."/>
        </authorList>
    </citation>
    <scope>NUCLEOTIDE SEQUENCE [LARGE SCALE GENOMIC DNA]</scope>
    <source>
        <strain evidence="5 6">AC230</strain>
    </source>
</reference>
<dbReference type="EMBL" id="QQNA01000162">
    <property type="protein sequence ID" value="RDG36348.1"/>
    <property type="molecule type" value="Genomic_DNA"/>
</dbReference>
<dbReference type="RefSeq" id="WP_114625291.1">
    <property type="nucleotide sequence ID" value="NZ_QQNA01000162.1"/>
</dbReference>
<keyword evidence="5" id="KW-0503">Monooxygenase</keyword>
<dbReference type="InterPro" id="IPR036188">
    <property type="entry name" value="FAD/NAD-bd_sf"/>
</dbReference>
<dbReference type="PRINTS" id="PR00420">
    <property type="entry name" value="RNGMNOXGNASE"/>
</dbReference>
<protein>
    <submittedName>
        <fullName evidence="5">Monooxygenase</fullName>
    </submittedName>
</protein>
<comment type="cofactor">
    <cofactor evidence="1">
        <name>FAD</name>
        <dbReference type="ChEBI" id="CHEBI:57692"/>
    </cofactor>
</comment>
<dbReference type="SUPFAM" id="SSF51905">
    <property type="entry name" value="FAD/NAD(P)-binding domain"/>
    <property type="match status" value="1"/>
</dbReference>
<dbReference type="Gene3D" id="3.50.50.60">
    <property type="entry name" value="FAD/NAD(P)-binding domain"/>
    <property type="match status" value="1"/>
</dbReference>
<dbReference type="InterPro" id="IPR050641">
    <property type="entry name" value="RIFMO-like"/>
</dbReference>
<keyword evidence="3" id="KW-0274">FAD</keyword>
<evidence type="ECO:0000256" key="1">
    <source>
        <dbReference type="ARBA" id="ARBA00001974"/>
    </source>
</evidence>
<keyword evidence="6" id="KW-1185">Reference proteome</keyword>